<dbReference type="SMART" id="SM00028">
    <property type="entry name" value="TPR"/>
    <property type="match status" value="5"/>
</dbReference>
<organism evidence="2 3">
    <name type="scientific">Clostridium moniliforme</name>
    <dbReference type="NCBI Taxonomy" id="39489"/>
    <lineage>
        <taxon>Bacteria</taxon>
        <taxon>Bacillati</taxon>
        <taxon>Bacillota</taxon>
        <taxon>Clostridia</taxon>
        <taxon>Eubacteriales</taxon>
        <taxon>Clostridiaceae</taxon>
        <taxon>Clostridium</taxon>
    </lineage>
</organism>
<feature type="compositionally biased region" description="Polar residues" evidence="1">
    <location>
        <begin position="195"/>
        <end position="204"/>
    </location>
</feature>
<feature type="region of interest" description="Disordered" evidence="1">
    <location>
        <begin position="97"/>
        <end position="242"/>
    </location>
</feature>
<accession>A0ABS4EZG0</accession>
<dbReference type="RefSeq" id="WP_209796074.1">
    <property type="nucleotide sequence ID" value="NZ_JAGGJZ010000002.1"/>
</dbReference>
<evidence type="ECO:0000256" key="1">
    <source>
        <dbReference type="SAM" id="MobiDB-lite"/>
    </source>
</evidence>
<proteinExistence type="predicted"/>
<dbReference type="InterPro" id="IPR019734">
    <property type="entry name" value="TPR_rpt"/>
</dbReference>
<keyword evidence="3" id="KW-1185">Reference proteome</keyword>
<dbReference type="Pfam" id="PF13174">
    <property type="entry name" value="TPR_6"/>
    <property type="match status" value="1"/>
</dbReference>
<feature type="compositionally biased region" description="Basic and acidic residues" evidence="1">
    <location>
        <begin position="136"/>
        <end position="192"/>
    </location>
</feature>
<protein>
    <submittedName>
        <fullName evidence="2">Tetratricopeptide (TPR) repeat protein</fullName>
    </submittedName>
</protein>
<name>A0ABS4EZG0_9CLOT</name>
<feature type="compositionally biased region" description="Polar residues" evidence="1">
    <location>
        <begin position="226"/>
        <end position="242"/>
    </location>
</feature>
<evidence type="ECO:0000313" key="3">
    <source>
        <dbReference type="Proteomes" id="UP000783390"/>
    </source>
</evidence>
<dbReference type="SUPFAM" id="SSF48452">
    <property type="entry name" value="TPR-like"/>
    <property type="match status" value="2"/>
</dbReference>
<gene>
    <name evidence="2" type="ORF">J2Z53_000951</name>
</gene>
<reference evidence="2 3" key="1">
    <citation type="submission" date="2021-03" db="EMBL/GenBank/DDBJ databases">
        <title>Genomic Encyclopedia of Type Strains, Phase IV (KMG-IV): sequencing the most valuable type-strain genomes for metagenomic binning, comparative biology and taxonomic classification.</title>
        <authorList>
            <person name="Goeker M."/>
        </authorList>
    </citation>
    <scope>NUCLEOTIDE SEQUENCE [LARGE SCALE GENOMIC DNA]</scope>
    <source>
        <strain evidence="2 3">DSM 3984</strain>
    </source>
</reference>
<evidence type="ECO:0000313" key="2">
    <source>
        <dbReference type="EMBL" id="MBP1889370.1"/>
    </source>
</evidence>
<dbReference type="Proteomes" id="UP000783390">
    <property type="component" value="Unassembled WGS sequence"/>
</dbReference>
<feature type="compositionally biased region" description="Basic and acidic residues" evidence="1">
    <location>
        <begin position="214"/>
        <end position="223"/>
    </location>
</feature>
<dbReference type="InterPro" id="IPR011990">
    <property type="entry name" value="TPR-like_helical_dom_sf"/>
</dbReference>
<sequence length="461" mass="52682">MANFEKKLNKANKYFKDKNYKEALKICDKILTKDYNNEKALELEGEILFKLDRIDEAILNWKINSEYNNNPTAKMRLADIDKETKEKALSYDNLNTISSTPESEIEDIINPNETSKEGYPSPNEETPNAPDEMCEENNKIKEEPALSEDKVKEDPENLVKDNTEEVVNKQNEKVSEMLEEKATEQATEKIDESSENVSLNTSSVNEEETLNKNNDIDSPKEEVINDDSSNTEETSKNTKTSLSKGKKSAIIAVCAIIVVAASCVAVKQFNNSSTNNTEQSQAIKEEQLEKNLKTNLDKAIKDKDMNAIYTLLNEVPKDKVPSDAKDSYNQAIDIMKKDGVEKFYNEGLDSYKNKKYDVALDSFSKAYKFCDGSYLEPHILYFMGSTYNALDKKDDGVKYFEDYLNKYPHSDLYTAEVLYNLCLYYNDKGDKSKAKKYAQHLEDSYPSSPYYNDTSRKILYN</sequence>
<comment type="caution">
    <text evidence="2">The sequence shown here is derived from an EMBL/GenBank/DDBJ whole genome shotgun (WGS) entry which is preliminary data.</text>
</comment>
<dbReference type="Gene3D" id="1.25.40.10">
    <property type="entry name" value="Tetratricopeptide repeat domain"/>
    <property type="match status" value="2"/>
</dbReference>
<dbReference type="EMBL" id="JAGGJZ010000002">
    <property type="protein sequence ID" value="MBP1889370.1"/>
    <property type="molecule type" value="Genomic_DNA"/>
</dbReference>